<evidence type="ECO:0000313" key="2">
    <source>
        <dbReference type="EMBL" id="PKW17860.1"/>
    </source>
</evidence>
<reference evidence="2" key="1">
    <citation type="submission" date="2017-12" db="EMBL/GenBank/DDBJ databases">
        <title>Sequencing the genomes of 1000 Actinobacteria strains.</title>
        <authorList>
            <person name="Klenk H.-P."/>
        </authorList>
    </citation>
    <scope>NUCLEOTIDE SEQUENCE [LARGE SCALE GENOMIC DNA]</scope>
    <source>
        <strain evidence="2">DSM 44228</strain>
    </source>
</reference>
<dbReference type="SUPFAM" id="SSF47413">
    <property type="entry name" value="lambda repressor-like DNA-binding domains"/>
    <property type="match status" value="1"/>
</dbReference>
<dbReference type="SMART" id="SM00530">
    <property type="entry name" value="HTH_XRE"/>
    <property type="match status" value="1"/>
</dbReference>
<proteinExistence type="predicted"/>
<gene>
    <name evidence="2" type="ORF">A8926_5883</name>
</gene>
<dbReference type="InterPro" id="IPR001387">
    <property type="entry name" value="Cro/C1-type_HTH"/>
</dbReference>
<dbReference type="PROSITE" id="PS50943">
    <property type="entry name" value="HTH_CROC1"/>
    <property type="match status" value="1"/>
</dbReference>
<comment type="caution">
    <text evidence="2">The sequence shown here is derived from an EMBL/GenBank/DDBJ whole genome shotgun (WGS) entry which is preliminary data.</text>
</comment>
<dbReference type="OrthoDB" id="3428567at2"/>
<dbReference type="InterPro" id="IPR010982">
    <property type="entry name" value="Lambda_DNA-bd_dom_sf"/>
</dbReference>
<organism evidence="2 3">
    <name type="scientific">Saccharopolyspora spinosa</name>
    <dbReference type="NCBI Taxonomy" id="60894"/>
    <lineage>
        <taxon>Bacteria</taxon>
        <taxon>Bacillati</taxon>
        <taxon>Actinomycetota</taxon>
        <taxon>Actinomycetes</taxon>
        <taxon>Pseudonocardiales</taxon>
        <taxon>Pseudonocardiaceae</taxon>
        <taxon>Saccharopolyspora</taxon>
    </lineage>
</organism>
<dbReference type="RefSeq" id="WP_101376795.1">
    <property type="nucleotide sequence ID" value="NZ_CP172070.1"/>
</dbReference>
<dbReference type="EMBL" id="PJNB01000001">
    <property type="protein sequence ID" value="PKW17860.1"/>
    <property type="molecule type" value="Genomic_DNA"/>
</dbReference>
<evidence type="ECO:0000313" key="3">
    <source>
        <dbReference type="Proteomes" id="UP000233786"/>
    </source>
</evidence>
<evidence type="ECO:0000259" key="1">
    <source>
        <dbReference type="PROSITE" id="PS50943"/>
    </source>
</evidence>
<dbReference type="CDD" id="cd00093">
    <property type="entry name" value="HTH_XRE"/>
    <property type="match status" value="1"/>
</dbReference>
<name>A0A2N3Y4M2_SACSN</name>
<sequence>MARESTAIVELRHALGQRLAAFRKAAELTQSDVARQTAYHRSTIAHIETGRARADERFWQAADDLTSADGALVAAYRHLEAKTHEHEIRARRAALTQACRQAETAPVPVRRASDAGLVYSASLAATVDAVADLGRHDMERRRFLSGALFTVAASIAPSRDWLLATLDEAGQTARKIGSNQVDAIRRTFGVFQELDVMRGGGHARHQLAGYFTSHLVPLLRSNDPSTGNGRALYESAAEQLYLLGWMAFDNGEHSLAQRYLIQSLRLAQECGRPELGAHVLAGMSDQATLTGSPDQGAQLAKAGRAGLARGHSPACLADLYALEARAEAAMGNAEATARNVSHSEKAFANVNHDEEPAWARFIDVAYLNGEYAHAFRDLQRPREASEFAGRSIADAKRQGRARRGSLAHAAQARAALDAHDLQATASAAITAATLGATVQSSRSLDAVNDLRIRLRKHRKSPAVREFMEVSSVLMPSLAPVGV</sequence>
<dbReference type="Proteomes" id="UP000233786">
    <property type="component" value="Unassembled WGS sequence"/>
</dbReference>
<feature type="domain" description="HTH cro/C1-type" evidence="1">
    <location>
        <begin position="19"/>
        <end position="55"/>
    </location>
</feature>
<protein>
    <submittedName>
        <fullName evidence="2">Helix-turn-helix protein</fullName>
    </submittedName>
</protein>
<dbReference type="Gene3D" id="1.10.260.40">
    <property type="entry name" value="lambda repressor-like DNA-binding domains"/>
    <property type="match status" value="1"/>
</dbReference>
<dbReference type="AlphaFoldDB" id="A0A2N3Y4M2"/>
<dbReference type="Pfam" id="PF13560">
    <property type="entry name" value="HTH_31"/>
    <property type="match status" value="1"/>
</dbReference>
<keyword evidence="3" id="KW-1185">Reference proteome</keyword>
<dbReference type="STRING" id="994479.GCA_000194155_05718"/>
<accession>A0A2N3Y4M2</accession>
<dbReference type="GO" id="GO:0003677">
    <property type="term" value="F:DNA binding"/>
    <property type="evidence" value="ECO:0007669"/>
    <property type="project" value="InterPro"/>
</dbReference>